<name>A0ABM7L220_9HELI</name>
<evidence type="ECO:0000313" key="1">
    <source>
        <dbReference type="EMBL" id="BCD46759.1"/>
    </source>
</evidence>
<evidence type="ECO:0000313" key="2">
    <source>
        <dbReference type="Proteomes" id="UP000509742"/>
    </source>
</evidence>
<protein>
    <recommendedName>
        <fullName evidence="3">Ribbon-helix-helix protein CopG domain-containing protein</fullName>
    </recommendedName>
</protein>
<dbReference type="Proteomes" id="UP000509742">
    <property type="component" value="Plasmid pNHP190020_1"/>
</dbReference>
<proteinExistence type="predicted"/>
<keyword evidence="1" id="KW-0614">Plasmid</keyword>
<gene>
    <name evidence="1" type="ORF">NHP190020_17980</name>
</gene>
<accession>A0ABM7L220</accession>
<sequence length="84" mass="10021">MEIENLESLDAAFEAKNQKNGAKKYYTLFLSQATMSKLEQYLKEFGHFKENKSTFIQEALEEHLKRKREHIKQELSEKLKKLQD</sequence>
<organism evidence="1 2">
    <name type="scientific">Helicobacter suis</name>
    <dbReference type="NCBI Taxonomy" id="104628"/>
    <lineage>
        <taxon>Bacteria</taxon>
        <taxon>Pseudomonadati</taxon>
        <taxon>Campylobacterota</taxon>
        <taxon>Epsilonproteobacteria</taxon>
        <taxon>Campylobacterales</taxon>
        <taxon>Helicobacteraceae</taxon>
        <taxon>Helicobacter</taxon>
    </lineage>
</organism>
<dbReference type="EMBL" id="AP023037">
    <property type="protein sequence ID" value="BCD46759.1"/>
    <property type="molecule type" value="Genomic_DNA"/>
</dbReference>
<geneLocation type="plasmid" evidence="1 2">
    <name>pNHP190020_1</name>
</geneLocation>
<keyword evidence="2" id="KW-1185">Reference proteome</keyword>
<dbReference type="RefSeq" id="WP_040499103.1">
    <property type="nucleotide sequence ID" value="NZ_AP023037.1"/>
</dbReference>
<evidence type="ECO:0008006" key="3">
    <source>
        <dbReference type="Google" id="ProtNLM"/>
    </source>
</evidence>
<reference evidence="1 2" key="1">
    <citation type="submission" date="2020-04" db="EMBL/GenBank/DDBJ databases">
        <title>Genomic analysis of gastric non-Helicobacter pylori Helicobacters isolated in Japan.</title>
        <authorList>
            <person name="Suzuki M."/>
            <person name="Rimbara E."/>
        </authorList>
    </citation>
    <scope>NUCLEOTIDE SEQUENCE [LARGE SCALE GENOMIC DNA]</scope>
    <source>
        <strain evidence="1 2">NHP19-0020</strain>
        <plasmid evidence="1 2">pNHP190020_1</plasmid>
    </source>
</reference>
<dbReference type="GeneID" id="56929568"/>